<dbReference type="SMART" id="SM00342">
    <property type="entry name" value="HTH_ARAC"/>
    <property type="match status" value="1"/>
</dbReference>
<organism evidence="6 7">
    <name type="scientific">Nocardia callitridis</name>
    <dbReference type="NCBI Taxonomy" id="648753"/>
    <lineage>
        <taxon>Bacteria</taxon>
        <taxon>Bacillati</taxon>
        <taxon>Actinomycetota</taxon>
        <taxon>Actinomycetes</taxon>
        <taxon>Mycobacteriales</taxon>
        <taxon>Nocardiaceae</taxon>
        <taxon>Nocardia</taxon>
    </lineage>
</organism>
<evidence type="ECO:0000256" key="4">
    <source>
        <dbReference type="SAM" id="MobiDB-lite"/>
    </source>
</evidence>
<keyword evidence="2" id="KW-0238">DNA-binding</keyword>
<evidence type="ECO:0000256" key="1">
    <source>
        <dbReference type="ARBA" id="ARBA00023015"/>
    </source>
</evidence>
<dbReference type="InterPro" id="IPR018062">
    <property type="entry name" value="HTH_AraC-typ_CS"/>
</dbReference>
<dbReference type="InterPro" id="IPR050204">
    <property type="entry name" value="AraC_XylS_family_regulators"/>
</dbReference>
<comment type="caution">
    <text evidence="6">The sequence shown here is derived from an EMBL/GenBank/DDBJ whole genome shotgun (WGS) entry which is preliminary data.</text>
</comment>
<dbReference type="EMBL" id="BAABJM010000003">
    <property type="protein sequence ID" value="GAA5059536.1"/>
    <property type="molecule type" value="Genomic_DNA"/>
</dbReference>
<dbReference type="PROSITE" id="PS00041">
    <property type="entry name" value="HTH_ARAC_FAMILY_1"/>
    <property type="match status" value="1"/>
</dbReference>
<protein>
    <submittedName>
        <fullName evidence="6">Helix-turn-helix domain-containing protein</fullName>
    </submittedName>
</protein>
<dbReference type="PROSITE" id="PS01124">
    <property type="entry name" value="HTH_ARAC_FAMILY_2"/>
    <property type="match status" value="1"/>
</dbReference>
<evidence type="ECO:0000313" key="7">
    <source>
        <dbReference type="Proteomes" id="UP001500603"/>
    </source>
</evidence>
<dbReference type="Pfam" id="PF12833">
    <property type="entry name" value="HTH_18"/>
    <property type="match status" value="1"/>
</dbReference>
<sequence length="308" mass="34677">MRDIAEQRGSPQAGTVRNPMRPGDEKGILHPEEQARHRSLARLLPGPDLDRFVEWYWSVRWDLRGRPPYLAEVLPYPSVNITFERSETHRGGFVNGVCTSRFTRELVGAGEVFGIRFRAGGFGAYTGLDVGSLRDDVLDLAEVIPDAHGLADRVLEAATAEERREVVEAFFVARHTSDDPSYRLVLRIIAAMVHESDLTRVDQVADRFEVPTRTLQRLFRRYVGAGPKWVLRRYRLQDGADLLARGRTADLATLAADLGYFDQAHFSREFTAEIGMAPLEYAKRSVRARDEVTAKIIPSDDGESPLRS</sequence>
<keyword evidence="1" id="KW-0805">Transcription regulation</keyword>
<feature type="domain" description="HTH araC/xylS-type" evidence="5">
    <location>
        <begin position="183"/>
        <end position="284"/>
    </location>
</feature>
<dbReference type="Gene3D" id="1.10.10.60">
    <property type="entry name" value="Homeodomain-like"/>
    <property type="match status" value="1"/>
</dbReference>
<accession>A0ABP9KID9</accession>
<dbReference type="InterPro" id="IPR009057">
    <property type="entry name" value="Homeodomain-like_sf"/>
</dbReference>
<proteinExistence type="predicted"/>
<dbReference type="RefSeq" id="WP_345497070.1">
    <property type="nucleotide sequence ID" value="NZ_BAABJM010000003.1"/>
</dbReference>
<dbReference type="InterPro" id="IPR046532">
    <property type="entry name" value="DUF6597"/>
</dbReference>
<evidence type="ECO:0000259" key="5">
    <source>
        <dbReference type="PROSITE" id="PS01124"/>
    </source>
</evidence>
<feature type="region of interest" description="Disordered" evidence="4">
    <location>
        <begin position="1"/>
        <end position="27"/>
    </location>
</feature>
<evidence type="ECO:0000256" key="2">
    <source>
        <dbReference type="ARBA" id="ARBA00023125"/>
    </source>
</evidence>
<dbReference type="Pfam" id="PF20240">
    <property type="entry name" value="DUF6597"/>
    <property type="match status" value="1"/>
</dbReference>
<dbReference type="InterPro" id="IPR018060">
    <property type="entry name" value="HTH_AraC"/>
</dbReference>
<name>A0ABP9KID9_9NOCA</name>
<dbReference type="Proteomes" id="UP001500603">
    <property type="component" value="Unassembled WGS sequence"/>
</dbReference>
<keyword evidence="3" id="KW-0804">Transcription</keyword>
<gene>
    <name evidence="6" type="ORF">GCM10023318_40160</name>
</gene>
<dbReference type="PANTHER" id="PTHR46796">
    <property type="entry name" value="HTH-TYPE TRANSCRIPTIONAL ACTIVATOR RHAS-RELATED"/>
    <property type="match status" value="1"/>
</dbReference>
<keyword evidence="7" id="KW-1185">Reference proteome</keyword>
<evidence type="ECO:0000256" key="3">
    <source>
        <dbReference type="ARBA" id="ARBA00023163"/>
    </source>
</evidence>
<reference evidence="7" key="1">
    <citation type="journal article" date="2019" name="Int. J. Syst. Evol. Microbiol.">
        <title>The Global Catalogue of Microorganisms (GCM) 10K type strain sequencing project: providing services to taxonomists for standard genome sequencing and annotation.</title>
        <authorList>
            <consortium name="The Broad Institute Genomics Platform"/>
            <consortium name="The Broad Institute Genome Sequencing Center for Infectious Disease"/>
            <person name="Wu L."/>
            <person name="Ma J."/>
        </authorList>
    </citation>
    <scope>NUCLEOTIDE SEQUENCE [LARGE SCALE GENOMIC DNA]</scope>
    <source>
        <strain evidence="7">JCM 18298</strain>
    </source>
</reference>
<evidence type="ECO:0000313" key="6">
    <source>
        <dbReference type="EMBL" id="GAA5059536.1"/>
    </source>
</evidence>
<dbReference type="SUPFAM" id="SSF46689">
    <property type="entry name" value="Homeodomain-like"/>
    <property type="match status" value="1"/>
</dbReference>